<dbReference type="Gene3D" id="3.40.50.300">
    <property type="entry name" value="P-loop containing nucleotide triphosphate hydrolases"/>
    <property type="match status" value="1"/>
</dbReference>
<dbReference type="GO" id="GO:0005525">
    <property type="term" value="F:GTP binding"/>
    <property type="evidence" value="ECO:0007669"/>
    <property type="project" value="UniProtKB-KW"/>
</dbReference>
<evidence type="ECO:0000256" key="2">
    <source>
        <dbReference type="ARBA" id="ARBA00022741"/>
    </source>
</evidence>
<dbReference type="KEGG" id="xdi:EZH22_03500"/>
<protein>
    <submittedName>
        <fullName evidence="7">Methylmalonyl Co-A mutase-associated GTPase MeaB</fullName>
    </submittedName>
</protein>
<dbReference type="InterPro" id="IPR052040">
    <property type="entry name" value="GTPase/Isobutyryl-CoA_mutase"/>
</dbReference>
<evidence type="ECO:0000259" key="6">
    <source>
        <dbReference type="SMART" id="SM00382"/>
    </source>
</evidence>
<keyword evidence="4" id="KW-0342">GTP-binding</keyword>
<dbReference type="RefSeq" id="WP_203194395.1">
    <property type="nucleotide sequence ID" value="NZ_CP063362.1"/>
</dbReference>
<evidence type="ECO:0000313" key="7">
    <source>
        <dbReference type="EMBL" id="QRG07479.1"/>
    </source>
</evidence>
<comment type="similarity">
    <text evidence="1">Belongs to the SIMIBI class G3E GTPase family. ArgK/MeaB subfamily.</text>
</comment>
<name>A0A974SJQ7_9HYPH</name>
<sequence>MPAEIPAAAPPVAPAVPDLATVQAGGKRAVARALALVETARGRPELVALLDAAAAAGKAQVLGLTGPPGVGKSTLTNALVRRARAAGRTVAVLAVDPSSRRTGGALLGDRARMKTDPDDRGVFIRSMAARDRLGGLSDDAIAAVVLLRAVYDLVIVETVGVGQSEADISLVADTVVLCIQPASGDSLQFMKAGVMELPDIIVVTKADMKEVARRAASEVAGALSLSGGAGEGWRVPVIRLSAATGEGLEAFDAAHDAHLAFLGTDGRRAALRAAQAEKWVEEAIRVRFGTHGLARARRMAIAAASPFAREAELARRLTFEQG</sequence>
<dbReference type="SMART" id="SM00382">
    <property type="entry name" value="AAA"/>
    <property type="match status" value="1"/>
</dbReference>
<evidence type="ECO:0000313" key="8">
    <source>
        <dbReference type="Proteomes" id="UP000596427"/>
    </source>
</evidence>
<evidence type="ECO:0000256" key="4">
    <source>
        <dbReference type="ARBA" id="ARBA00023134"/>
    </source>
</evidence>
<evidence type="ECO:0000256" key="5">
    <source>
        <dbReference type="ARBA" id="ARBA00023186"/>
    </source>
</evidence>
<feature type="domain" description="AAA+ ATPase" evidence="6">
    <location>
        <begin position="58"/>
        <end position="207"/>
    </location>
</feature>
<dbReference type="AlphaFoldDB" id="A0A974SJQ7"/>
<reference evidence="7 8" key="1">
    <citation type="submission" date="2020-10" db="EMBL/GenBank/DDBJ databases">
        <title>Degradation of 1,4-Dioxane by Xanthobacter sp. YN2, via a Novel Group-2 Soluble Di-Iron Monooxygenase.</title>
        <authorList>
            <person name="Ma F."/>
            <person name="Wang Y."/>
            <person name="Yang J."/>
            <person name="Guo H."/>
            <person name="Su D."/>
            <person name="Yu L."/>
        </authorList>
    </citation>
    <scope>NUCLEOTIDE SEQUENCE [LARGE SCALE GENOMIC DNA]</scope>
    <source>
        <strain evidence="7 8">YN2</strain>
    </source>
</reference>
<dbReference type="PANTHER" id="PTHR43087:SF1">
    <property type="entry name" value="LAO_AO TRANSPORT SYSTEM ATPASE"/>
    <property type="match status" value="1"/>
</dbReference>
<dbReference type="InterPro" id="IPR003593">
    <property type="entry name" value="AAA+_ATPase"/>
</dbReference>
<dbReference type="InterPro" id="IPR027417">
    <property type="entry name" value="P-loop_NTPase"/>
</dbReference>
<evidence type="ECO:0000256" key="3">
    <source>
        <dbReference type="ARBA" id="ARBA00022801"/>
    </source>
</evidence>
<dbReference type="GO" id="GO:0003924">
    <property type="term" value="F:GTPase activity"/>
    <property type="evidence" value="ECO:0007669"/>
    <property type="project" value="InterPro"/>
</dbReference>
<dbReference type="PANTHER" id="PTHR43087">
    <property type="entry name" value="LYSINE/ARGININE/ORNITHINE TRANSPORT SYSTEM KINASE"/>
    <property type="match status" value="1"/>
</dbReference>
<dbReference type="Pfam" id="PF03308">
    <property type="entry name" value="MeaB"/>
    <property type="match status" value="1"/>
</dbReference>
<dbReference type="SUPFAM" id="SSF52540">
    <property type="entry name" value="P-loop containing nucleoside triphosphate hydrolases"/>
    <property type="match status" value="1"/>
</dbReference>
<keyword evidence="2" id="KW-0547">Nucleotide-binding</keyword>
<dbReference type="InterPro" id="IPR005129">
    <property type="entry name" value="GTPase_ArgK"/>
</dbReference>
<organism evidence="7 8">
    <name type="scientific">Xanthobacter dioxanivorans</name>
    <dbReference type="NCBI Taxonomy" id="2528964"/>
    <lineage>
        <taxon>Bacteria</taxon>
        <taxon>Pseudomonadati</taxon>
        <taxon>Pseudomonadota</taxon>
        <taxon>Alphaproteobacteria</taxon>
        <taxon>Hyphomicrobiales</taxon>
        <taxon>Xanthobacteraceae</taxon>
        <taxon>Xanthobacter</taxon>
    </lineage>
</organism>
<dbReference type="Proteomes" id="UP000596427">
    <property type="component" value="Chromosome"/>
</dbReference>
<keyword evidence="8" id="KW-1185">Reference proteome</keyword>
<proteinExistence type="inferred from homology"/>
<keyword evidence="3" id="KW-0378">Hydrolase</keyword>
<evidence type="ECO:0000256" key="1">
    <source>
        <dbReference type="ARBA" id="ARBA00009625"/>
    </source>
</evidence>
<accession>A0A974SJQ7</accession>
<dbReference type="EMBL" id="CP063362">
    <property type="protein sequence ID" value="QRG07479.1"/>
    <property type="molecule type" value="Genomic_DNA"/>
</dbReference>
<gene>
    <name evidence="7" type="primary">meaB</name>
    <name evidence="7" type="ORF">EZH22_03500</name>
</gene>
<keyword evidence="5" id="KW-0143">Chaperone</keyword>
<dbReference type="NCBIfam" id="TIGR00750">
    <property type="entry name" value="lao"/>
    <property type="match status" value="1"/>
</dbReference>